<dbReference type="NCBIfam" id="TIGR00171">
    <property type="entry name" value="leuD"/>
    <property type="match status" value="1"/>
</dbReference>
<name>A0AA95J0Y9_9GAMM</name>
<geneLocation type="plasmid" evidence="12 13">
    <name>pLeu</name>
</geneLocation>
<dbReference type="SUPFAM" id="SSF52016">
    <property type="entry name" value="LeuD/IlvD-like"/>
    <property type="match status" value="1"/>
</dbReference>
<dbReference type="HAMAP" id="MF_01031">
    <property type="entry name" value="LeuD_type1"/>
    <property type="match status" value="1"/>
</dbReference>
<evidence type="ECO:0000313" key="12">
    <source>
        <dbReference type="EMBL" id="WAI18084.1"/>
    </source>
</evidence>
<dbReference type="Gene3D" id="3.20.19.10">
    <property type="entry name" value="Aconitase, domain 4"/>
    <property type="match status" value="1"/>
</dbReference>
<evidence type="ECO:0000256" key="8">
    <source>
        <dbReference type="ARBA" id="ARBA00023239"/>
    </source>
</evidence>
<organism evidence="12 13">
    <name type="scientific">Buchnera aphidicola</name>
    <name type="common">Aphis craccivora</name>
    <dbReference type="NCBI Taxonomy" id="466616"/>
    <lineage>
        <taxon>Bacteria</taxon>
        <taxon>Pseudomonadati</taxon>
        <taxon>Pseudomonadota</taxon>
        <taxon>Gammaproteobacteria</taxon>
        <taxon>Enterobacterales</taxon>
        <taxon>Erwiniaceae</taxon>
        <taxon>Buchnera</taxon>
    </lineage>
</organism>
<comment type="function">
    <text evidence="2 10">Catalyzes the isomerization between 2-isopropylmalate and 3-isopropylmalate, via the formation of 2-isopropylmaleate.</text>
</comment>
<proteinExistence type="inferred from homology"/>
<evidence type="ECO:0000256" key="1">
    <source>
        <dbReference type="ARBA" id="ARBA00000491"/>
    </source>
</evidence>
<comment type="pathway">
    <text evidence="3 10">Amino-acid biosynthesis; L-leucine biosynthesis; L-leucine from 3-methyl-2-oxobutanoate: step 2/4.</text>
</comment>
<gene>
    <name evidence="10 12" type="primary">leuD</name>
    <name evidence="12" type="ORF">OWM53_03115</name>
</gene>
<dbReference type="GO" id="GO:0003861">
    <property type="term" value="F:3-isopropylmalate dehydratase activity"/>
    <property type="evidence" value="ECO:0007669"/>
    <property type="project" value="UniProtKB-UniRule"/>
</dbReference>
<keyword evidence="12" id="KW-0614">Plasmid</keyword>
<feature type="domain" description="Aconitase A/isopropylmalate dehydratase small subunit swivel" evidence="11">
    <location>
        <begin position="6"/>
        <end position="125"/>
    </location>
</feature>
<dbReference type="InterPro" id="IPR015928">
    <property type="entry name" value="Aconitase/3IPM_dehydase_swvl"/>
</dbReference>
<comment type="subunit">
    <text evidence="5 10">Heterodimer of LeuC and LeuD.</text>
</comment>
<evidence type="ECO:0000313" key="13">
    <source>
        <dbReference type="Proteomes" id="UP001163441"/>
    </source>
</evidence>
<keyword evidence="9 10" id="KW-0100">Branched-chain amino acid biosynthesis</keyword>
<dbReference type="GO" id="GO:0009098">
    <property type="term" value="P:L-leucine biosynthetic process"/>
    <property type="evidence" value="ECO:0007669"/>
    <property type="project" value="UniProtKB-UniRule"/>
</dbReference>
<reference evidence="12" key="1">
    <citation type="submission" date="2022-11" db="EMBL/GenBank/DDBJ databases">
        <title>The whole genome sequencing of pests is an important tool to study the evolution of the plant-insect interaction and insecticide resistance.</title>
        <authorList>
            <person name="Kananovich Y."/>
        </authorList>
    </citation>
    <scope>NUCLEOTIDE SEQUENCE</scope>
    <source>
        <strain evidence="12">BSU_Aph_2016</strain>
        <plasmid evidence="12">pLeu</plasmid>
    </source>
</reference>
<dbReference type="Proteomes" id="UP001163441">
    <property type="component" value="Plasmid pLeu"/>
</dbReference>
<sequence length="208" mass="24564">MFKFTEEYKGTVLPLNISNVDTDAIIPKQFLQKVNKTGFGKYLFHDWRYFDKNQCNLNPNFILNKKIYKNASILLTQDNFGCGSSREHAVWALLDYGFKVIIAPSFSDIFYNNCFNNKLLLIILKKMEVNYLFDLINKEKIIQLSINLINNKVSFKDKNFLFNLNDFQRFYLLNDLDSIDLTMQLNNKIKTYENKIPSFLLKRKEFSA</sequence>
<evidence type="ECO:0000256" key="5">
    <source>
        <dbReference type="ARBA" id="ARBA00011271"/>
    </source>
</evidence>
<dbReference type="InterPro" id="IPR033940">
    <property type="entry name" value="IPMI_Swivel"/>
</dbReference>
<keyword evidence="7 10" id="KW-0028">Amino-acid biosynthesis</keyword>
<dbReference type="PANTHER" id="PTHR43345:SF5">
    <property type="entry name" value="3-ISOPROPYLMALATE DEHYDRATASE SMALL SUBUNIT"/>
    <property type="match status" value="1"/>
</dbReference>
<evidence type="ECO:0000256" key="10">
    <source>
        <dbReference type="HAMAP-Rule" id="MF_01031"/>
    </source>
</evidence>
<evidence type="ECO:0000256" key="9">
    <source>
        <dbReference type="ARBA" id="ARBA00023304"/>
    </source>
</evidence>
<keyword evidence="6 10" id="KW-0432">Leucine biosynthesis</keyword>
<dbReference type="InterPro" id="IPR004431">
    <property type="entry name" value="3-IsopropMal_deHydase_ssu"/>
</dbReference>
<dbReference type="InterPro" id="IPR050075">
    <property type="entry name" value="LeuD"/>
</dbReference>
<accession>A0AA95J0Y9</accession>
<evidence type="ECO:0000256" key="2">
    <source>
        <dbReference type="ARBA" id="ARBA00002695"/>
    </source>
</evidence>
<protein>
    <recommendedName>
        <fullName evidence="10">3-isopropylmalate dehydratase small subunit</fullName>
        <ecNumber evidence="10">4.2.1.33</ecNumber>
    </recommendedName>
    <alternativeName>
        <fullName evidence="10">Alpha-IPM isomerase</fullName>
        <shortName evidence="10">IPMI</shortName>
    </alternativeName>
    <alternativeName>
        <fullName evidence="10">Isopropylmalate isomerase</fullName>
    </alternativeName>
</protein>
<comment type="similarity">
    <text evidence="4 10">Belongs to the LeuD family. LeuD type 1 subfamily.</text>
</comment>
<dbReference type="FunFam" id="3.20.19.10:FF:000003">
    <property type="entry name" value="3-isopropylmalate dehydratase small subunit"/>
    <property type="match status" value="1"/>
</dbReference>
<comment type="catalytic activity">
    <reaction evidence="1 10">
        <text>(2R,3S)-3-isopropylmalate = (2S)-2-isopropylmalate</text>
        <dbReference type="Rhea" id="RHEA:32287"/>
        <dbReference type="ChEBI" id="CHEBI:1178"/>
        <dbReference type="ChEBI" id="CHEBI:35121"/>
        <dbReference type="EC" id="4.2.1.33"/>
    </reaction>
</comment>
<dbReference type="EC" id="4.2.1.33" evidence="10"/>
<dbReference type="InterPro" id="IPR000573">
    <property type="entry name" value="AconitaseA/IPMdHydase_ssu_swvl"/>
</dbReference>
<dbReference type="EMBL" id="CP113404">
    <property type="protein sequence ID" value="WAI18084.1"/>
    <property type="molecule type" value="Genomic_DNA"/>
</dbReference>
<dbReference type="GO" id="GO:0009316">
    <property type="term" value="C:3-isopropylmalate dehydratase complex"/>
    <property type="evidence" value="ECO:0007669"/>
    <property type="project" value="InterPro"/>
</dbReference>
<dbReference type="CDD" id="cd01577">
    <property type="entry name" value="IPMI_Swivel"/>
    <property type="match status" value="1"/>
</dbReference>
<evidence type="ECO:0000259" key="11">
    <source>
        <dbReference type="Pfam" id="PF00694"/>
    </source>
</evidence>
<dbReference type="PANTHER" id="PTHR43345">
    <property type="entry name" value="3-ISOPROPYLMALATE DEHYDRATASE SMALL SUBUNIT 2-RELATED-RELATED"/>
    <property type="match status" value="1"/>
</dbReference>
<keyword evidence="8 10" id="KW-0456">Lyase</keyword>
<evidence type="ECO:0000256" key="4">
    <source>
        <dbReference type="ARBA" id="ARBA00009845"/>
    </source>
</evidence>
<evidence type="ECO:0000256" key="6">
    <source>
        <dbReference type="ARBA" id="ARBA00022430"/>
    </source>
</evidence>
<dbReference type="Pfam" id="PF00694">
    <property type="entry name" value="Aconitase_C"/>
    <property type="match status" value="1"/>
</dbReference>
<dbReference type="AlphaFoldDB" id="A0AA95J0Y9"/>
<evidence type="ECO:0000256" key="3">
    <source>
        <dbReference type="ARBA" id="ARBA00004729"/>
    </source>
</evidence>
<dbReference type="NCBIfam" id="NF002458">
    <property type="entry name" value="PRK01641.1"/>
    <property type="match status" value="1"/>
</dbReference>
<evidence type="ECO:0000256" key="7">
    <source>
        <dbReference type="ARBA" id="ARBA00022605"/>
    </source>
</evidence>